<dbReference type="AlphaFoldDB" id="A0A8X6JYK5"/>
<evidence type="ECO:0000313" key="1">
    <source>
        <dbReference type="EMBL" id="GFR22701.1"/>
    </source>
</evidence>
<protein>
    <submittedName>
        <fullName evidence="1">Uncharacterized protein</fullName>
    </submittedName>
</protein>
<organism evidence="1 2">
    <name type="scientific">Trichonephila clavata</name>
    <name type="common">Joro spider</name>
    <name type="synonym">Nephila clavata</name>
    <dbReference type="NCBI Taxonomy" id="2740835"/>
    <lineage>
        <taxon>Eukaryota</taxon>
        <taxon>Metazoa</taxon>
        <taxon>Ecdysozoa</taxon>
        <taxon>Arthropoda</taxon>
        <taxon>Chelicerata</taxon>
        <taxon>Arachnida</taxon>
        <taxon>Araneae</taxon>
        <taxon>Araneomorphae</taxon>
        <taxon>Entelegynae</taxon>
        <taxon>Araneoidea</taxon>
        <taxon>Nephilidae</taxon>
        <taxon>Trichonephila</taxon>
    </lineage>
</organism>
<name>A0A8X6JYK5_TRICU</name>
<proteinExistence type="predicted"/>
<sequence length="82" mass="9497">MIKVPPPSSKTFPLENHVLQRPINTASKLWNSLQTQYRAFIYQEKKRNGKLSNKCRVGMRQKQDTDPMHGRYLIGGIALLEE</sequence>
<evidence type="ECO:0000313" key="2">
    <source>
        <dbReference type="Proteomes" id="UP000887116"/>
    </source>
</evidence>
<gene>
    <name evidence="1" type="ORF">TNCT_448461</name>
</gene>
<dbReference type="Proteomes" id="UP000887116">
    <property type="component" value="Unassembled WGS sequence"/>
</dbReference>
<keyword evidence="2" id="KW-1185">Reference proteome</keyword>
<comment type="caution">
    <text evidence="1">The sequence shown here is derived from an EMBL/GenBank/DDBJ whole genome shotgun (WGS) entry which is preliminary data.</text>
</comment>
<reference evidence="1" key="1">
    <citation type="submission" date="2020-07" db="EMBL/GenBank/DDBJ databases">
        <title>Multicomponent nature underlies the extraordinary mechanical properties of spider dragline silk.</title>
        <authorList>
            <person name="Kono N."/>
            <person name="Nakamura H."/>
            <person name="Mori M."/>
            <person name="Yoshida Y."/>
            <person name="Ohtoshi R."/>
            <person name="Malay A.D."/>
            <person name="Moran D.A.P."/>
            <person name="Tomita M."/>
            <person name="Numata K."/>
            <person name="Arakawa K."/>
        </authorList>
    </citation>
    <scope>NUCLEOTIDE SEQUENCE</scope>
</reference>
<dbReference type="EMBL" id="BMAO01008342">
    <property type="protein sequence ID" value="GFR22701.1"/>
    <property type="molecule type" value="Genomic_DNA"/>
</dbReference>
<accession>A0A8X6JYK5</accession>